<reference evidence="1" key="1">
    <citation type="submission" date="2021-06" db="EMBL/GenBank/DDBJ databases">
        <authorList>
            <person name="Kallberg Y."/>
            <person name="Tangrot J."/>
            <person name="Rosling A."/>
        </authorList>
    </citation>
    <scope>NUCLEOTIDE SEQUENCE</scope>
    <source>
        <strain evidence="1">IN212</strain>
    </source>
</reference>
<comment type="caution">
    <text evidence="1">The sequence shown here is derived from an EMBL/GenBank/DDBJ whole genome shotgun (WGS) entry which is preliminary data.</text>
</comment>
<keyword evidence="2" id="KW-1185">Reference proteome</keyword>
<evidence type="ECO:0000313" key="1">
    <source>
        <dbReference type="EMBL" id="CAG8571088.1"/>
    </source>
</evidence>
<protein>
    <submittedName>
        <fullName evidence="1">15382_t:CDS:1</fullName>
    </submittedName>
</protein>
<dbReference type="Gene3D" id="3.40.50.300">
    <property type="entry name" value="P-loop containing nucleotide triphosphate hydrolases"/>
    <property type="match status" value="1"/>
</dbReference>
<dbReference type="OrthoDB" id="2386367at2759"/>
<accession>A0A9N9FZF7</accession>
<dbReference type="AlphaFoldDB" id="A0A9N9FZF7"/>
<sequence length="787" mass="88275">MTLRKDQEIDEIQHYFNEISEKISHQENAVIVIGDTGEGKTTLLGYLTGIPLFSRENDLGDYIIYAEDSNEIDINDRPISQTSLPKCREVYWDCPGFGDTRGPVQNIVNAYSIYKLVKNIEKLKILLVVSESIIRSTRKKEFLNLINNLGETFKDTEELVRGLCLVITKSNKLDVRKVRNCFRKILEEYDNQESFSQPKREILNFLSSSESQIVFFNTPDKEGQISDMDKFSILESIGRVSYLSNLEPSVLLDDKSKLYINDLVEKFYDDIKDFILLKFYPAIQDYYETLIDTHRGTAKELRNSLIDFSNKFKTIHDIPEKFEENLHQILLIIEHIQNNDLKKELFKKISLLNFFKLVKPESFEIKGNTSSWYNYISKLINELKILITLNIYVHGQVLTFEGIIIGTEDLISAMNNQELSEINVISLNSLFIDQDINAPGINLTLISPQWHVVGKRLINLKGISGLSHKPNKANDGISSTERRYTNGEDGLPGLPGYCGGNFYDGDNFGEKLLIKKEDMELISREKITIFSSNEEKDQILDKVIKGAEKFAKFVVTFNDKHEETYEYFNPGLKGGNAGRGGIGGFGGIPGTILFDSSSKLFENPIIFKESKRGANGKGGKPGLGGKNGPKYRGVYINERIFPALRGIKEIDAKKCDVKDRLLEPTRATVIPAASLSITGAAVGAAEIAKKTFFEKILIDLGLAASPLAFSVPAALAGFGITLAVQTSCSVVSANLSSGWKEAPHKVINEKFSEYAPEGNLSDGLNEAKIIKTIFDRLLPPIKTEEKE</sequence>
<evidence type="ECO:0000313" key="2">
    <source>
        <dbReference type="Proteomes" id="UP000789396"/>
    </source>
</evidence>
<dbReference type="SUPFAM" id="SSF52540">
    <property type="entry name" value="P-loop containing nucleoside triphosphate hydrolases"/>
    <property type="match status" value="1"/>
</dbReference>
<dbReference type="EMBL" id="CAJVPZ010006226">
    <property type="protein sequence ID" value="CAG8571088.1"/>
    <property type="molecule type" value="Genomic_DNA"/>
</dbReference>
<gene>
    <name evidence="1" type="ORF">RFULGI_LOCUS5459</name>
</gene>
<dbReference type="InterPro" id="IPR027417">
    <property type="entry name" value="P-loop_NTPase"/>
</dbReference>
<organism evidence="1 2">
    <name type="scientific">Racocetra fulgida</name>
    <dbReference type="NCBI Taxonomy" id="60492"/>
    <lineage>
        <taxon>Eukaryota</taxon>
        <taxon>Fungi</taxon>
        <taxon>Fungi incertae sedis</taxon>
        <taxon>Mucoromycota</taxon>
        <taxon>Glomeromycotina</taxon>
        <taxon>Glomeromycetes</taxon>
        <taxon>Diversisporales</taxon>
        <taxon>Gigasporaceae</taxon>
        <taxon>Racocetra</taxon>
    </lineage>
</organism>
<dbReference type="Proteomes" id="UP000789396">
    <property type="component" value="Unassembled WGS sequence"/>
</dbReference>
<proteinExistence type="predicted"/>
<name>A0A9N9FZF7_9GLOM</name>
<feature type="non-terminal residue" evidence="1">
    <location>
        <position position="787"/>
    </location>
</feature>